<evidence type="ECO:0000256" key="4">
    <source>
        <dbReference type="SAM" id="SignalP"/>
    </source>
</evidence>
<evidence type="ECO:0000313" key="6">
    <source>
        <dbReference type="EMBL" id="GAA3063757.1"/>
    </source>
</evidence>
<evidence type="ECO:0000256" key="2">
    <source>
        <dbReference type="ARBA" id="ARBA00009348"/>
    </source>
</evidence>
<evidence type="ECO:0000259" key="5">
    <source>
        <dbReference type="Pfam" id="PF13088"/>
    </source>
</evidence>
<keyword evidence="4" id="KW-0732">Signal</keyword>
<keyword evidence="7" id="KW-1185">Reference proteome</keyword>
<evidence type="ECO:0000313" key="7">
    <source>
        <dbReference type="Proteomes" id="UP001501532"/>
    </source>
</evidence>
<feature type="chain" id="PRO_5046806395" description="exo-alpha-sialidase" evidence="4">
    <location>
        <begin position="30"/>
        <end position="380"/>
    </location>
</feature>
<dbReference type="EMBL" id="BAAAUF010000053">
    <property type="protein sequence ID" value="GAA3063757.1"/>
    <property type="molecule type" value="Genomic_DNA"/>
</dbReference>
<dbReference type="PANTHER" id="PTHR10628">
    <property type="entry name" value="SIALIDASE"/>
    <property type="match status" value="1"/>
</dbReference>
<dbReference type="PANTHER" id="PTHR10628:SF30">
    <property type="entry name" value="EXO-ALPHA-SIALIDASE"/>
    <property type="match status" value="1"/>
</dbReference>
<evidence type="ECO:0000256" key="3">
    <source>
        <dbReference type="ARBA" id="ARBA00012733"/>
    </source>
</evidence>
<dbReference type="Pfam" id="PF13088">
    <property type="entry name" value="BNR_2"/>
    <property type="match status" value="1"/>
</dbReference>
<comment type="caution">
    <text evidence="6">The sequence shown here is derived from an EMBL/GenBank/DDBJ whole genome shotgun (WGS) entry which is preliminary data.</text>
</comment>
<dbReference type="EC" id="3.2.1.18" evidence="3"/>
<evidence type="ECO:0000256" key="1">
    <source>
        <dbReference type="ARBA" id="ARBA00000427"/>
    </source>
</evidence>
<protein>
    <recommendedName>
        <fullName evidence="3">exo-alpha-sialidase</fullName>
        <ecNumber evidence="3">3.2.1.18</ecNumber>
    </recommendedName>
</protein>
<dbReference type="InterPro" id="IPR011040">
    <property type="entry name" value="Sialidase"/>
</dbReference>
<dbReference type="SUPFAM" id="SSF50939">
    <property type="entry name" value="Sialidases"/>
    <property type="match status" value="1"/>
</dbReference>
<reference evidence="7" key="1">
    <citation type="journal article" date="2019" name="Int. J. Syst. Evol. Microbiol.">
        <title>The Global Catalogue of Microorganisms (GCM) 10K type strain sequencing project: providing services to taxonomists for standard genome sequencing and annotation.</title>
        <authorList>
            <consortium name="The Broad Institute Genomics Platform"/>
            <consortium name="The Broad Institute Genome Sequencing Center for Infectious Disease"/>
            <person name="Wu L."/>
            <person name="Ma J."/>
        </authorList>
    </citation>
    <scope>NUCLEOTIDE SEQUENCE [LARGE SCALE GENOMIC DNA]</scope>
    <source>
        <strain evidence="7">JCM 9091</strain>
    </source>
</reference>
<proteinExistence type="inferred from homology"/>
<accession>A0ABP6LW05</accession>
<dbReference type="InterPro" id="IPR026856">
    <property type="entry name" value="Sialidase_fam"/>
</dbReference>
<dbReference type="RefSeq" id="WP_234512801.1">
    <property type="nucleotide sequence ID" value="NZ_BAAAUF010000053.1"/>
</dbReference>
<dbReference type="CDD" id="cd15482">
    <property type="entry name" value="Sialidase_non-viral"/>
    <property type="match status" value="1"/>
</dbReference>
<comment type="catalytic activity">
    <reaction evidence="1">
        <text>Hydrolysis of alpha-(2-&gt;3)-, alpha-(2-&gt;6)-, alpha-(2-&gt;8)- glycosidic linkages of terminal sialic acid residues in oligosaccharides, glycoproteins, glycolipids, colominic acid and synthetic substrates.</text>
        <dbReference type="EC" id="3.2.1.18"/>
    </reaction>
</comment>
<feature type="signal peptide" evidence="4">
    <location>
        <begin position="1"/>
        <end position="29"/>
    </location>
</feature>
<sequence>MRHVRVLTAAMATLAAALAVTVHQQAATAAPGCVSSTPFTSGTGGYHTVRIPALVSARGVLVAFAEGRRAGGADNGDIEVVSRRSTDGGCTWGPVRRVADNGYDTVGNPAPVFDPETGRIVLLTVRQSGKVTQADIQAGRVSAAAGRRVYVQTSSDNGATWTTPREITSATKKSSWRWYATGPGHGIALASGRLVIPADHTGAGLLRGSHLLLSDDHGRTWRIGAVDDHTDGRVNPDETAVAQLPDGRLYLNARDEGGTDPATRAFTYSLTNGSTFSAPFRPIPALVAPVVKGTLLQDTGTSCKPLLFSAPQDPTQRRNLTVRRSTDAGRTWRTELVVTPGPAAYSDLAKLDRTTAGVLYETGAAGPYEQIRFRPFTVGC</sequence>
<feature type="domain" description="Sialidase" evidence="5">
    <location>
        <begin position="61"/>
        <end position="350"/>
    </location>
</feature>
<dbReference type="Gene3D" id="2.120.10.10">
    <property type="match status" value="1"/>
</dbReference>
<name>A0ABP6LW05_9ACTN</name>
<organism evidence="6 7">
    <name type="scientific">Streptomyces glomeratus</name>
    <dbReference type="NCBI Taxonomy" id="284452"/>
    <lineage>
        <taxon>Bacteria</taxon>
        <taxon>Bacillati</taxon>
        <taxon>Actinomycetota</taxon>
        <taxon>Actinomycetes</taxon>
        <taxon>Kitasatosporales</taxon>
        <taxon>Streptomycetaceae</taxon>
        <taxon>Streptomyces</taxon>
    </lineage>
</organism>
<dbReference type="InterPro" id="IPR036278">
    <property type="entry name" value="Sialidase_sf"/>
</dbReference>
<dbReference type="Proteomes" id="UP001501532">
    <property type="component" value="Unassembled WGS sequence"/>
</dbReference>
<gene>
    <name evidence="6" type="ORF">GCM10010448_53770</name>
</gene>
<comment type="similarity">
    <text evidence="2">Belongs to the glycosyl hydrolase 33 family.</text>
</comment>